<dbReference type="PROSITE" id="PS51319">
    <property type="entry name" value="TFIIS_N"/>
    <property type="match status" value="1"/>
</dbReference>
<comment type="subcellular location">
    <subcellularLocation>
        <location evidence="1 3">Nucleus</location>
    </subcellularLocation>
</comment>
<evidence type="ECO:0000313" key="6">
    <source>
        <dbReference type="EMBL" id="MCL7044365.1"/>
    </source>
</evidence>
<dbReference type="PANTHER" id="PTHR46554">
    <property type="entry name" value="MEDIATOR OF RNA POLYMERASE II TRANSCRIPTION SUBUNIT 26A-RELATED"/>
    <property type="match status" value="1"/>
</dbReference>
<protein>
    <recommendedName>
        <fullName evidence="5">TFIIS N-terminal domain-containing protein</fullName>
    </recommendedName>
</protein>
<dbReference type="Proteomes" id="UP001177140">
    <property type="component" value="Unassembled WGS sequence"/>
</dbReference>
<evidence type="ECO:0000256" key="1">
    <source>
        <dbReference type="ARBA" id="ARBA00004123"/>
    </source>
</evidence>
<dbReference type="InterPro" id="IPR003617">
    <property type="entry name" value="TFIIS/CRSP70_N_sub"/>
</dbReference>
<feature type="region of interest" description="Disordered" evidence="4">
    <location>
        <begin position="410"/>
        <end position="435"/>
    </location>
</feature>
<evidence type="ECO:0000259" key="5">
    <source>
        <dbReference type="PROSITE" id="PS51319"/>
    </source>
</evidence>
<dbReference type="SUPFAM" id="SSF47676">
    <property type="entry name" value="Conserved domain common to transcription factors TFIIS, elongin A, CRSP70"/>
    <property type="match status" value="1"/>
</dbReference>
<proteinExistence type="predicted"/>
<keyword evidence="7" id="KW-1185">Reference proteome</keyword>
<feature type="compositionally biased region" description="Polar residues" evidence="4">
    <location>
        <begin position="317"/>
        <end position="327"/>
    </location>
</feature>
<dbReference type="AlphaFoldDB" id="A0AA41VNF8"/>
<feature type="region of interest" description="Disordered" evidence="4">
    <location>
        <begin position="353"/>
        <end position="372"/>
    </location>
</feature>
<name>A0AA41VNF8_PAPNU</name>
<dbReference type="Gene3D" id="1.20.930.10">
    <property type="entry name" value="Conserved domain common to transcription factors TFIIS, elongin A, CRSP70"/>
    <property type="match status" value="1"/>
</dbReference>
<feature type="compositionally biased region" description="Polar residues" evidence="4">
    <location>
        <begin position="208"/>
        <end position="217"/>
    </location>
</feature>
<feature type="region of interest" description="Disordered" evidence="4">
    <location>
        <begin position="59"/>
        <end position="99"/>
    </location>
</feature>
<organism evidence="6 7">
    <name type="scientific">Papaver nudicaule</name>
    <name type="common">Iceland poppy</name>
    <dbReference type="NCBI Taxonomy" id="74823"/>
    <lineage>
        <taxon>Eukaryota</taxon>
        <taxon>Viridiplantae</taxon>
        <taxon>Streptophyta</taxon>
        <taxon>Embryophyta</taxon>
        <taxon>Tracheophyta</taxon>
        <taxon>Spermatophyta</taxon>
        <taxon>Magnoliopsida</taxon>
        <taxon>Ranunculales</taxon>
        <taxon>Papaveraceae</taxon>
        <taxon>Papaveroideae</taxon>
        <taxon>Papaver</taxon>
    </lineage>
</organism>
<evidence type="ECO:0000256" key="2">
    <source>
        <dbReference type="ARBA" id="ARBA00023242"/>
    </source>
</evidence>
<dbReference type="EMBL" id="JAJJMA010257364">
    <property type="protein sequence ID" value="MCL7044365.1"/>
    <property type="molecule type" value="Genomic_DNA"/>
</dbReference>
<dbReference type="SMART" id="SM00509">
    <property type="entry name" value="TFS2N"/>
    <property type="match status" value="1"/>
</dbReference>
<evidence type="ECO:0000256" key="3">
    <source>
        <dbReference type="PROSITE-ProRule" id="PRU00649"/>
    </source>
</evidence>
<dbReference type="GO" id="GO:0005634">
    <property type="term" value="C:nucleus"/>
    <property type="evidence" value="ECO:0007669"/>
    <property type="project" value="UniProtKB-SubCell"/>
</dbReference>
<gene>
    <name evidence="6" type="ORF">MKW94_016729</name>
</gene>
<feature type="domain" description="TFIIS N-terminal" evidence="5">
    <location>
        <begin position="123"/>
        <end position="198"/>
    </location>
</feature>
<dbReference type="InterPro" id="IPR035441">
    <property type="entry name" value="TFIIS/LEDGF_dom_sf"/>
</dbReference>
<keyword evidence="2 3" id="KW-0539">Nucleus</keyword>
<dbReference type="PANTHER" id="PTHR46554:SF2">
    <property type="entry name" value="TFIIS N-TERMINAL DOMAIN-CONTAINING PROTEIN"/>
    <property type="match status" value="1"/>
</dbReference>
<feature type="region of interest" description="Disordered" evidence="4">
    <location>
        <begin position="263"/>
        <end position="344"/>
    </location>
</feature>
<evidence type="ECO:0000256" key="4">
    <source>
        <dbReference type="SAM" id="MobiDB-lite"/>
    </source>
</evidence>
<feature type="compositionally biased region" description="Basic residues" evidence="4">
    <location>
        <begin position="417"/>
        <end position="435"/>
    </location>
</feature>
<sequence>MDDNMGGINKWRKYFQSANTDIFDVIENAIVVAASDCPKEFRNRRDRIAEKLFTLPINDDDELKSKNNSNESGVDFEREKESKVNSSTDDHLGEMNLNPGSNYSYDEAEALTEEIENETQIVGEVLRIKGILANSENESDGVLFESLRRLQLMQLSVETLKATEIGKAVNGLRKHRSKQLRHLARNLIDGWKILVDEWVCTAAAFKGTESSPDSVKPSNIGEEGGLPSPPLDFAALADYGTLMAPDSSIQLSDKFFDEVDECGNPRNSGEFNNNHDRGRRPVSRTVPARKPQLPDHKSSLTVNENRFPPVRKEETMSELSKTPNVSSGRPRIPKPSPEQKSYTVTKLQQNVDTVGHQRRPSPFSGQPSKSECADDPLLEAAKRRLQENYQLADNVKRQRTIQVMELHDIPKQGLGHKNPHLRHGGPNRKWSSGRR</sequence>
<feature type="compositionally biased region" description="Basic and acidic residues" evidence="4">
    <location>
        <begin position="75"/>
        <end position="93"/>
    </location>
</feature>
<dbReference type="Pfam" id="PF08711">
    <property type="entry name" value="Med26"/>
    <property type="match status" value="1"/>
</dbReference>
<feature type="region of interest" description="Disordered" evidence="4">
    <location>
        <begin position="208"/>
        <end position="227"/>
    </location>
</feature>
<accession>A0AA41VNF8</accession>
<reference evidence="6" key="1">
    <citation type="submission" date="2022-03" db="EMBL/GenBank/DDBJ databases">
        <title>A functionally conserved STORR gene fusion in Papaver species that diverged 16.8 million years ago.</title>
        <authorList>
            <person name="Catania T."/>
        </authorList>
    </citation>
    <scope>NUCLEOTIDE SEQUENCE</scope>
    <source>
        <strain evidence="6">S-191538</strain>
    </source>
</reference>
<comment type="caution">
    <text evidence="6">The sequence shown here is derived from an EMBL/GenBank/DDBJ whole genome shotgun (WGS) entry which is preliminary data.</text>
</comment>
<dbReference type="CDD" id="cd00183">
    <property type="entry name" value="TFIIS_I"/>
    <property type="match status" value="1"/>
</dbReference>
<evidence type="ECO:0000313" key="7">
    <source>
        <dbReference type="Proteomes" id="UP001177140"/>
    </source>
</evidence>
<dbReference type="InterPro" id="IPR017923">
    <property type="entry name" value="TFIIS_N"/>
</dbReference>